<dbReference type="Pfam" id="PF17963">
    <property type="entry name" value="Big_9"/>
    <property type="match status" value="1"/>
</dbReference>
<keyword evidence="1" id="KW-0732">Signal</keyword>
<sequence>MNAPVAPALFVSALEEGPALTVTADFTDVDASDTHSFDVDVTGTLGTVVNHGDGTFTYDPAGAFEHLAAGETATDTFLYRVTDSNGLSSQQTVTVTITGQNDAPVALALAGTVLEDGPALTVTADFTDVDASDTHSFEVDVTGTLGTVVNHGDGTFTYDPAGAFEHLAAGETATDTFLYRVTDSNGLSSQQTVTVTITGQNDAPVALALAGTVLEDGPALTVTADFTDVDASDTHSFEVDVTGTLGTVVNHGDGTFTYDPAGAFEHLAAGETATDTFLYRVTDSNGLSSQQTVTVTITGQNDAPVALALAGTVLEDGPALTVTADFTDADASDTHSFEVDVTGTLGTVVNHGDGTFTYDPAGAFEHLAAGETATDTFLYRVTDSNGLSSQQTVTVTITGQNDAPVALALAGTVLEDGPALTVTADFTDADASDTHSFEVDVTGTLGTVVNHGDGTFTYDPAGAFEHLAAGETATDTFLYRVTDSNGLSSQQTVTVTITGQNDAPVAQDLSVTVSEDGPSLLFNPVVTDVDGDTNFYFTINTENTVGSVINNGDGTFGYDPRGRFDWLNPGQAVSDTFEYTVSDNHGGITTYTVTINVTGQVEPSKLFASDGRAGDAMYWVAINASGVVLAGAQNGDGAFQDQGSAYLFRPDATGSYTALKLTASDGAAGDRFGVSVALNNAGVAVVGSHYDVTDSNVRTGSAYVYRPDGQGGYYETKLVPPDGVSGGQFGYAVSINDAGVIAVGSYLDNAKAAKSGSVYVYRPDGFGGYAVTKVTASDGAAGDQFGNSVTMTESGRLIVGAYMDDTTVNDTGAVYIYEFTAPGSVASEVKLLASDGATGDEFGLRTASNAAGVIVVSAHLADNGGVLDSGAVYVYTPNGFGGYTEKKLSALDEFAGDGFGYSIAINDDGVIVAGALWNDDAGSNSGSAYVFVPDGLGGYTQFKLTAHDGQAGDLFGRSVSINSDGVVTVAAQLGDGAAVNSGAVYTFVPNADGNYVGSNGTVYQGVPLDGSAIDPIDSGSVLPSKLFASDGRAGDAMYWVAINASGVVLAGAQNGDGAFQDQGSAYLFRPDATGSYTALKLTASDGAAGDRFGVSVALNNAGVAVVGSHYDVTDSNVRTGSAYVYRPDGQGGYYETKLVPPDGVSGGQFGYAVSINDAGVIAVGSYLDNAKAAKSGSVYVYRPDGFGGYAVTKVTASDGAAGDQFGNSVTMTESGRLIVGAYMDDTTVNDTGAVYIYEFTAPGSVASEVKLLASDGATGDEFGLRTASNAAGVIVVSAHLADNGGVLDSGAVYVYTPNGFGGYTEKKLSALDEFAGDGFGYSIAINDDGVIVAGALWNDDAGSNSGSAYVFVPDGLGGYTQFKLTAHDGQAGDLFGRSVSINSDGVVTVAAQLGDGAAVNSGAVYTFVPNADGNYVGSNGTVYQGVPDPQTALMFNSAGAFEASETFDFSSSYAELQDTDAALAYTTEGGADGVIESEENVSWTSLGHAEELILQDNTLDSVASGVTQPWSDWV</sequence>
<organism evidence="5 6">
    <name type="scientific">Pannonibacter phragmitetus</name>
    <dbReference type="NCBI Taxonomy" id="121719"/>
    <lineage>
        <taxon>Bacteria</taxon>
        <taxon>Pseudomonadati</taxon>
        <taxon>Pseudomonadota</taxon>
        <taxon>Alphaproteobacteria</taxon>
        <taxon>Hyphomicrobiales</taxon>
        <taxon>Stappiaceae</taxon>
        <taxon>Pannonibacter</taxon>
    </lineage>
</organism>
<keyword evidence="2" id="KW-0677">Repeat</keyword>
<dbReference type="InterPro" id="IPR010221">
    <property type="entry name" value="VCBS_dom"/>
</dbReference>
<dbReference type="InterPro" id="IPR013519">
    <property type="entry name" value="Int_alpha_beta-p"/>
</dbReference>
<dbReference type="RefSeq" id="WP_115336376.1">
    <property type="nucleotide sequence ID" value="NZ_UGSK01000001.1"/>
</dbReference>
<evidence type="ECO:0000259" key="4">
    <source>
        <dbReference type="Pfam" id="PF17803"/>
    </source>
</evidence>
<dbReference type="Proteomes" id="UP000255000">
    <property type="component" value="Unassembled WGS sequence"/>
</dbReference>
<dbReference type="InterPro" id="IPR028994">
    <property type="entry name" value="Integrin_alpha_N"/>
</dbReference>
<evidence type="ECO:0000256" key="1">
    <source>
        <dbReference type="ARBA" id="ARBA00022729"/>
    </source>
</evidence>
<dbReference type="SMART" id="SM00191">
    <property type="entry name" value="Int_alpha"/>
    <property type="match status" value="4"/>
</dbReference>
<name>A0A378ZQ79_9HYPH</name>
<evidence type="ECO:0000313" key="5">
    <source>
        <dbReference type="EMBL" id="SUA99218.1"/>
    </source>
</evidence>
<dbReference type="NCBIfam" id="NF012211">
    <property type="entry name" value="tand_rpt_95"/>
    <property type="match status" value="6"/>
</dbReference>
<feature type="domain" description="RapA2 cadherin-like" evidence="4">
    <location>
        <begin position="391"/>
        <end position="458"/>
    </location>
</feature>
<dbReference type="OrthoDB" id="9773411at2"/>
<feature type="domain" description="RapA2 cadherin-like" evidence="4">
    <location>
        <begin position="91"/>
        <end position="158"/>
    </location>
</feature>
<dbReference type="Pfam" id="PF14312">
    <property type="entry name" value="FG-GAP_2"/>
    <property type="match status" value="12"/>
</dbReference>
<dbReference type="PANTHER" id="PTHR36220">
    <property type="entry name" value="UNNAMED PRODUCT"/>
    <property type="match status" value="1"/>
</dbReference>
<dbReference type="PANTHER" id="PTHR36220:SF1">
    <property type="entry name" value="GAMMA TUBULIN COMPLEX COMPONENT C-TERMINAL DOMAIN-CONTAINING PROTEIN"/>
    <property type="match status" value="1"/>
</dbReference>
<feature type="domain" description="RapA2 cadherin-like" evidence="4">
    <location>
        <begin position="191"/>
        <end position="258"/>
    </location>
</feature>
<dbReference type="EMBL" id="UGSK01000001">
    <property type="protein sequence ID" value="SUA99218.1"/>
    <property type="molecule type" value="Genomic_DNA"/>
</dbReference>
<keyword evidence="3" id="KW-0325">Glycoprotein</keyword>
<proteinExistence type="predicted"/>
<reference evidence="5 6" key="1">
    <citation type="submission" date="2018-06" db="EMBL/GenBank/DDBJ databases">
        <authorList>
            <consortium name="Pathogen Informatics"/>
            <person name="Doyle S."/>
        </authorList>
    </citation>
    <scope>NUCLEOTIDE SEQUENCE [LARGE SCALE GENOMIC DNA]</scope>
    <source>
        <strain evidence="5 6">NCTC13350</strain>
    </source>
</reference>
<dbReference type="InterPro" id="IPR040853">
    <property type="entry name" value="RapA2_cadherin-like"/>
</dbReference>
<gene>
    <name evidence="5" type="ORF">NCTC13350_00111</name>
</gene>
<dbReference type="Pfam" id="PF17803">
    <property type="entry name" value="Cadherin_4"/>
    <property type="match status" value="4"/>
</dbReference>
<evidence type="ECO:0000256" key="3">
    <source>
        <dbReference type="ARBA" id="ARBA00023180"/>
    </source>
</evidence>
<evidence type="ECO:0000313" key="6">
    <source>
        <dbReference type="Proteomes" id="UP000255000"/>
    </source>
</evidence>
<dbReference type="Gene3D" id="2.130.10.130">
    <property type="entry name" value="Integrin alpha, N-terminal"/>
    <property type="match status" value="4"/>
</dbReference>
<evidence type="ECO:0000256" key="2">
    <source>
        <dbReference type="ARBA" id="ARBA00022737"/>
    </source>
</evidence>
<dbReference type="NCBIfam" id="TIGR01965">
    <property type="entry name" value="VCBS_repeat"/>
    <property type="match status" value="6"/>
</dbReference>
<protein>
    <submittedName>
        <fullName evidence="5">VCBS repeat</fullName>
    </submittedName>
</protein>
<accession>A0A378ZQ79</accession>
<feature type="domain" description="RapA2 cadherin-like" evidence="4">
    <location>
        <begin position="291"/>
        <end position="358"/>
    </location>
</feature>
<dbReference type="InterPro" id="IPR013517">
    <property type="entry name" value="FG-GAP"/>
</dbReference>